<accession>A0ABT2GSN3</accession>
<evidence type="ECO:0000313" key="4">
    <source>
        <dbReference type="EMBL" id="MCS5719198.1"/>
    </source>
</evidence>
<keyword evidence="4" id="KW-0012">Acyltransferase</keyword>
<dbReference type="EMBL" id="JANLCM010000002">
    <property type="protein sequence ID" value="MCS5719198.1"/>
    <property type="molecule type" value="Genomic_DNA"/>
</dbReference>
<dbReference type="Gene3D" id="3.40.50.20">
    <property type="match status" value="1"/>
</dbReference>
<dbReference type="RefSeq" id="WP_259508701.1">
    <property type="nucleotide sequence ID" value="NZ_JANLCM010000002.1"/>
</dbReference>
<dbReference type="PROSITE" id="PS00867">
    <property type="entry name" value="CPSASE_2"/>
    <property type="match status" value="1"/>
</dbReference>
<dbReference type="SUPFAM" id="SSF55729">
    <property type="entry name" value="Acyl-CoA N-acyltransferases (Nat)"/>
    <property type="match status" value="1"/>
</dbReference>
<evidence type="ECO:0000259" key="3">
    <source>
        <dbReference type="PROSITE" id="PS50975"/>
    </source>
</evidence>
<dbReference type="InterPro" id="IPR011761">
    <property type="entry name" value="ATP-grasp"/>
</dbReference>
<name>A0ABT2GSN3_9MICO</name>
<feature type="region of interest" description="Disordered" evidence="2">
    <location>
        <begin position="650"/>
        <end position="669"/>
    </location>
</feature>
<dbReference type="InterPro" id="IPR038740">
    <property type="entry name" value="BioF2-like_GNAT_dom"/>
</dbReference>
<dbReference type="InterPro" id="IPR005479">
    <property type="entry name" value="CPAse_ATP-bd"/>
</dbReference>
<keyword evidence="4" id="KW-0808">Transferase</keyword>
<dbReference type="GO" id="GO:0016746">
    <property type="term" value="F:acyltransferase activity"/>
    <property type="evidence" value="ECO:0007669"/>
    <property type="project" value="UniProtKB-KW"/>
</dbReference>
<organism evidence="4 5">
    <name type="scientific">Herbiconiux aconitum</name>
    <dbReference type="NCBI Taxonomy" id="2970913"/>
    <lineage>
        <taxon>Bacteria</taxon>
        <taxon>Bacillati</taxon>
        <taxon>Actinomycetota</taxon>
        <taxon>Actinomycetes</taxon>
        <taxon>Micrococcales</taxon>
        <taxon>Microbacteriaceae</taxon>
        <taxon>Herbiconiux</taxon>
    </lineage>
</organism>
<evidence type="ECO:0000256" key="1">
    <source>
        <dbReference type="PROSITE-ProRule" id="PRU00409"/>
    </source>
</evidence>
<dbReference type="InterPro" id="IPR003806">
    <property type="entry name" value="ATP-grasp_PylC-type"/>
</dbReference>
<comment type="caution">
    <text evidence="4">The sequence shown here is derived from an EMBL/GenBank/DDBJ whole genome shotgun (WGS) entry which is preliminary data.</text>
</comment>
<sequence>MTAVLLTGSRAPATLDLARRFAEEGAFVVVADSEPTLTSASRAVGAAYRVPSARFRPWEFAEAVAGIARRHAVDLVVPTCEETFWLAAAVDGASAGLLSELHLSELRPRLFAPSIDTLRRLHDKAAFARVLDEIGASRPATEVIDSRIAWRRRAAARAAHPEAALVVKPAFSRFGSRTRFVGPGEPLPAIDRITRDEAWLIQERLAGAEFCSYAVAVEGRVTAFVAYRPVWRAGAGAGVAFERLDASVGPGAEARAIAELLAAHLSLTGQFGLDLMATPAGVRVLECNPRATSGVHLFAHGDGLAGAFSGVAAHPPSLASARLAIPHAMYAVAGMKRPADVASWVAQLRSPDALRPPGDRVPMATLLRSVAVQWRTSRRARVGLTEASTYDLEWNGELVPGRSGAVPSRFAAAEPSAPPSRFVTDDSAAATSRSCQPSADGVHSGAMAAFVDGVRAAGGTAALVANVDVEMGSTEVGGEVLPVTSPARRRPGASPASGPPSYVVSPFTHYVHYAREELGELPSPALRVVARLTLGALSAVLRAGRVDEVVMVGNALLSTNLLPDPEERAVVEVTARLVAEHPGRAIAWRSVHGRGSQLPETLRRAGYRLIPSRSVLFAATRDTEWSTLRDVKRDRALLEGSGFTVRRLTARDARPPTPATAATPPPPDPVHTRIAELYRQLYIAKYSTSNPQYTAEFVALAQHTGLLEFTLLERDGRIVGVFGSRVAHGLLTAPLVGYDTSVPQEIGLYRMLSYLIARNAHDEGVDLHNSSGVADFKRNRGGEPELEYTAVSTQHLPARQRAAWAVLDAVVNRLAVPMVTRHHL</sequence>
<keyword evidence="1" id="KW-0547">Nucleotide-binding</keyword>
<feature type="domain" description="ATP-grasp" evidence="3">
    <location>
        <begin position="128"/>
        <end position="313"/>
    </location>
</feature>
<dbReference type="Pfam" id="PF13480">
    <property type="entry name" value="Acetyltransf_6"/>
    <property type="match status" value="1"/>
</dbReference>
<reference evidence="4" key="1">
    <citation type="submission" date="2022-08" db="EMBL/GenBank/DDBJ databases">
        <authorList>
            <person name="Deng Y."/>
            <person name="Han X.-F."/>
            <person name="Zhang Y.-Q."/>
        </authorList>
    </citation>
    <scope>NUCLEOTIDE SEQUENCE</scope>
    <source>
        <strain evidence="4">CPCC 205763</strain>
    </source>
</reference>
<dbReference type="EC" id="2.3.1.-" evidence="4"/>
<keyword evidence="1" id="KW-0067">ATP-binding</keyword>
<feature type="region of interest" description="Disordered" evidence="2">
    <location>
        <begin position="409"/>
        <end position="438"/>
    </location>
</feature>
<dbReference type="InterPro" id="IPR016181">
    <property type="entry name" value="Acyl_CoA_acyltransferase"/>
</dbReference>
<dbReference type="Proteomes" id="UP001165584">
    <property type="component" value="Unassembled WGS sequence"/>
</dbReference>
<keyword evidence="5" id="KW-1185">Reference proteome</keyword>
<dbReference type="SUPFAM" id="SSF56059">
    <property type="entry name" value="Glutathione synthetase ATP-binding domain-like"/>
    <property type="match status" value="1"/>
</dbReference>
<dbReference type="Gene3D" id="3.30.470.20">
    <property type="entry name" value="ATP-grasp fold, B domain"/>
    <property type="match status" value="1"/>
</dbReference>
<proteinExistence type="predicted"/>
<dbReference type="PROSITE" id="PS50975">
    <property type="entry name" value="ATP_GRASP"/>
    <property type="match status" value="1"/>
</dbReference>
<evidence type="ECO:0000313" key="5">
    <source>
        <dbReference type="Proteomes" id="UP001165584"/>
    </source>
</evidence>
<protein>
    <submittedName>
        <fullName evidence="4">GNAT family N-acetyltransferase</fullName>
        <ecNumber evidence="4">2.3.1.-</ecNumber>
    </submittedName>
</protein>
<gene>
    <name evidence="4" type="ORF">N1027_13740</name>
</gene>
<dbReference type="Pfam" id="PF02655">
    <property type="entry name" value="ATP-grasp_3"/>
    <property type="match status" value="1"/>
</dbReference>
<evidence type="ECO:0000256" key="2">
    <source>
        <dbReference type="SAM" id="MobiDB-lite"/>
    </source>
</evidence>
<feature type="compositionally biased region" description="Pro residues" evidence="2">
    <location>
        <begin position="655"/>
        <end position="669"/>
    </location>
</feature>